<dbReference type="eggNOG" id="KOG3395">
    <property type="taxonomic scope" value="Eukaryota"/>
</dbReference>
<evidence type="ECO:0000256" key="1">
    <source>
        <dbReference type="SAM" id="MobiDB-lite"/>
    </source>
</evidence>
<reference evidence="2 3" key="1">
    <citation type="journal article" date="2007" name="Science">
        <title>Sea anemone genome reveals ancestral eumetazoan gene repertoire and genomic organization.</title>
        <authorList>
            <person name="Putnam N.H."/>
            <person name="Srivastava M."/>
            <person name="Hellsten U."/>
            <person name="Dirks B."/>
            <person name="Chapman J."/>
            <person name="Salamov A."/>
            <person name="Terry A."/>
            <person name="Shapiro H."/>
            <person name="Lindquist E."/>
            <person name="Kapitonov V.V."/>
            <person name="Jurka J."/>
            <person name="Genikhovich G."/>
            <person name="Grigoriev I.V."/>
            <person name="Lucas S.M."/>
            <person name="Steele R.E."/>
            <person name="Finnerty J.R."/>
            <person name="Technau U."/>
            <person name="Martindale M.Q."/>
            <person name="Rokhsar D.S."/>
        </authorList>
    </citation>
    <scope>NUCLEOTIDE SEQUENCE [LARGE SCALE GENOMIC DNA]</scope>
    <source>
        <strain evidence="3">CH2 X CH6</strain>
    </source>
</reference>
<feature type="compositionally biased region" description="Basic and acidic residues" evidence="1">
    <location>
        <begin position="14"/>
        <end position="26"/>
    </location>
</feature>
<protein>
    <recommendedName>
        <fullName evidence="4">E2F-associated phosphoprotein</fullName>
    </recommendedName>
</protein>
<dbReference type="GO" id="GO:0005634">
    <property type="term" value="C:nucleus"/>
    <property type="evidence" value="ECO:0000318"/>
    <property type="project" value="GO_Central"/>
</dbReference>
<feature type="compositionally biased region" description="Acidic residues" evidence="1">
    <location>
        <begin position="27"/>
        <end position="40"/>
    </location>
</feature>
<sequence>TRNPTEPTDSTNSDNHKTAEEEKQECYDEDYFSSGSEDENAVGGVPSKSRERRKILTDDDLFYDPDMDDEDEKWVLKQRQINREKGIVNKSKQQKTKQTKVTKPPTSDAVLSCPACMTIVCIDCQRHDIYKNQYRAMFTMNCTVVADEVLKYQEQTNFGKKRRGKHKGKLVQQTDAGDTSTRTYETYHPVKCSECGTEVAVYDSDEVYHFFNILTSYA</sequence>
<dbReference type="STRING" id="45351.A7SHQ0"/>
<name>A7SHQ0_NEMVE</name>
<evidence type="ECO:0000313" key="2">
    <source>
        <dbReference type="EMBL" id="EDO36745.1"/>
    </source>
</evidence>
<dbReference type="PANTHER" id="PTHR15967:SF0">
    <property type="entry name" value="E2F-ASSOCIATED PHOSPHOPROTEIN"/>
    <property type="match status" value="1"/>
</dbReference>
<evidence type="ECO:0000313" key="3">
    <source>
        <dbReference type="Proteomes" id="UP000001593"/>
    </source>
</evidence>
<dbReference type="Proteomes" id="UP000001593">
    <property type="component" value="Unassembled WGS sequence"/>
</dbReference>
<dbReference type="AlphaFoldDB" id="A7SHQ0"/>
<dbReference type="InParanoid" id="A7SHQ0"/>
<feature type="region of interest" description="Disordered" evidence="1">
    <location>
        <begin position="85"/>
        <end position="104"/>
    </location>
</feature>
<accession>A7SHQ0</accession>
<dbReference type="InterPro" id="IPR019370">
    <property type="entry name" value="E2F-assoc_phosphoprotein"/>
</dbReference>
<feature type="compositionally biased region" description="Polar residues" evidence="1">
    <location>
        <begin position="1"/>
        <end position="13"/>
    </location>
</feature>
<dbReference type="HOGENOM" id="CLU_075202_1_1_1"/>
<dbReference type="Pfam" id="PF10238">
    <property type="entry name" value="Eapp_C"/>
    <property type="match status" value="1"/>
</dbReference>
<organism evidence="2 3">
    <name type="scientific">Nematostella vectensis</name>
    <name type="common">Starlet sea anemone</name>
    <dbReference type="NCBI Taxonomy" id="45351"/>
    <lineage>
        <taxon>Eukaryota</taxon>
        <taxon>Metazoa</taxon>
        <taxon>Cnidaria</taxon>
        <taxon>Anthozoa</taxon>
        <taxon>Hexacorallia</taxon>
        <taxon>Actiniaria</taxon>
        <taxon>Edwardsiidae</taxon>
        <taxon>Nematostella</taxon>
    </lineage>
</organism>
<keyword evidence="3" id="KW-1185">Reference proteome</keyword>
<dbReference type="PhylomeDB" id="A7SHQ0"/>
<dbReference type="EMBL" id="DS469662">
    <property type="protein sequence ID" value="EDO36745.1"/>
    <property type="molecule type" value="Genomic_DNA"/>
</dbReference>
<dbReference type="PANTHER" id="PTHR15967">
    <property type="entry name" value="E2F-ASSOCIATED PHOSPHOPROTEIN"/>
    <property type="match status" value="1"/>
</dbReference>
<gene>
    <name evidence="2" type="ORF">NEMVEDRAFT_v1g118832</name>
</gene>
<feature type="non-terminal residue" evidence="2">
    <location>
        <position position="1"/>
    </location>
</feature>
<proteinExistence type="predicted"/>
<dbReference type="OMA" id="DEDEKWI"/>
<feature type="region of interest" description="Disordered" evidence="1">
    <location>
        <begin position="1"/>
        <end position="50"/>
    </location>
</feature>
<evidence type="ECO:0008006" key="4">
    <source>
        <dbReference type="Google" id="ProtNLM"/>
    </source>
</evidence>